<evidence type="ECO:0000256" key="1">
    <source>
        <dbReference type="PROSITE-ProRule" id="PRU00176"/>
    </source>
</evidence>
<evidence type="ECO:0000259" key="3">
    <source>
        <dbReference type="PROSITE" id="PS50102"/>
    </source>
</evidence>
<dbReference type="GO" id="GO:0048026">
    <property type="term" value="P:positive regulation of mRNA splicing, via spliceosome"/>
    <property type="evidence" value="ECO:0007669"/>
    <property type="project" value="TreeGrafter"/>
</dbReference>
<dbReference type="EMBL" id="JAKZEL010000023">
    <property type="protein sequence ID" value="KAI4531621.1"/>
    <property type="molecule type" value="Genomic_DNA"/>
</dbReference>
<dbReference type="InterPro" id="IPR035979">
    <property type="entry name" value="RBD_domain_sf"/>
</dbReference>
<dbReference type="GO" id="GO:0005686">
    <property type="term" value="C:U2 snRNP"/>
    <property type="evidence" value="ECO:0007669"/>
    <property type="project" value="TreeGrafter"/>
</dbReference>
<dbReference type="GO" id="GO:0003723">
    <property type="term" value="F:RNA binding"/>
    <property type="evidence" value="ECO:0007669"/>
    <property type="project" value="UniProtKB-UniRule"/>
</dbReference>
<dbReference type="GO" id="GO:0005730">
    <property type="term" value="C:nucleolus"/>
    <property type="evidence" value="ECO:0007669"/>
    <property type="project" value="TreeGrafter"/>
</dbReference>
<protein>
    <recommendedName>
        <fullName evidence="3">RRM domain-containing protein</fullName>
    </recommendedName>
</protein>
<evidence type="ECO:0000313" key="5">
    <source>
        <dbReference type="Proteomes" id="UP001214576"/>
    </source>
</evidence>
<name>A0AAD4TQY6_OVIAM</name>
<organism evidence="4 5">
    <name type="scientific">Ovis ammon polii</name>
    <dbReference type="NCBI Taxonomy" id="230172"/>
    <lineage>
        <taxon>Eukaryota</taxon>
        <taxon>Metazoa</taxon>
        <taxon>Chordata</taxon>
        <taxon>Craniata</taxon>
        <taxon>Vertebrata</taxon>
        <taxon>Euteleostomi</taxon>
        <taxon>Mammalia</taxon>
        <taxon>Eutheria</taxon>
        <taxon>Laurasiatheria</taxon>
        <taxon>Artiodactyla</taxon>
        <taxon>Ruminantia</taxon>
        <taxon>Pecora</taxon>
        <taxon>Bovidae</taxon>
        <taxon>Caprinae</taxon>
        <taxon>Ovis</taxon>
    </lineage>
</organism>
<gene>
    <name evidence="4" type="ORF">MG293_018135</name>
</gene>
<feature type="region of interest" description="Disordered" evidence="2">
    <location>
        <begin position="1"/>
        <end position="20"/>
    </location>
</feature>
<evidence type="ECO:0000313" key="4">
    <source>
        <dbReference type="EMBL" id="KAI4531621.1"/>
    </source>
</evidence>
<comment type="caution">
    <text evidence="4">The sequence shown here is derived from an EMBL/GenBank/DDBJ whole genome shotgun (WGS) entry which is preliminary data.</text>
</comment>
<dbReference type="AlphaFoldDB" id="A0AAD4TQY6"/>
<dbReference type="InterPro" id="IPR012677">
    <property type="entry name" value="Nucleotide-bd_a/b_plait_sf"/>
</dbReference>
<accession>A0AAD4TQY6</accession>
<dbReference type="PANTHER" id="PTHR48030">
    <property type="entry name" value="SPLICING FACTOR 3B SUBUNIT 4"/>
    <property type="match status" value="1"/>
</dbReference>
<dbReference type="InterPro" id="IPR000504">
    <property type="entry name" value="RRM_dom"/>
</dbReference>
<sequence>MQHDTSEGVPTQPFIHSPLRDSVTGQRQGYGFVEFLSAKKADSAIKIMNMIKLYGKPTGVNKASAHNKNLDVGANIFIGNLDPKIAEKTKSHRYNFHGTKEPPEASGWFTQAWKPWNYRGRKALHC</sequence>
<dbReference type="Proteomes" id="UP001214576">
    <property type="component" value="Unassembled WGS sequence"/>
</dbReference>
<dbReference type="Pfam" id="PF00076">
    <property type="entry name" value="RRM_1"/>
    <property type="match status" value="1"/>
</dbReference>
<feature type="domain" description="RRM" evidence="3">
    <location>
        <begin position="19"/>
        <end position="65"/>
    </location>
</feature>
<evidence type="ECO:0000256" key="2">
    <source>
        <dbReference type="SAM" id="MobiDB-lite"/>
    </source>
</evidence>
<reference evidence="4" key="1">
    <citation type="submission" date="2022-03" db="EMBL/GenBank/DDBJ databases">
        <title>Genomic analyses of argali, domestic sheep and their hybrids provide insights into chromosomal evolution, heterosis and genetic basis of agronomic traits.</title>
        <authorList>
            <person name="Li M."/>
        </authorList>
    </citation>
    <scope>NUCLEOTIDE SEQUENCE</scope>
    <source>
        <strain evidence="4">CAU-MHL-2022a</strain>
        <tissue evidence="4">Skin</tissue>
    </source>
</reference>
<dbReference type="SUPFAM" id="SSF54928">
    <property type="entry name" value="RNA-binding domain, RBD"/>
    <property type="match status" value="1"/>
</dbReference>
<dbReference type="PROSITE" id="PS50102">
    <property type="entry name" value="RRM"/>
    <property type="match status" value="1"/>
</dbReference>
<proteinExistence type="predicted"/>
<dbReference type="Gene3D" id="3.30.70.330">
    <property type="match status" value="2"/>
</dbReference>
<keyword evidence="5" id="KW-1185">Reference proteome</keyword>
<dbReference type="PANTHER" id="PTHR48030:SF3">
    <property type="entry name" value="SPLICING FACTOR 3B SUBUNIT 4"/>
    <property type="match status" value="1"/>
</dbReference>
<dbReference type="InterPro" id="IPR052084">
    <property type="entry name" value="SF3B4_spliceosome_assoc"/>
</dbReference>
<keyword evidence="1" id="KW-0694">RNA-binding</keyword>
<dbReference type="GO" id="GO:0071011">
    <property type="term" value="C:precatalytic spliceosome"/>
    <property type="evidence" value="ECO:0007669"/>
    <property type="project" value="TreeGrafter"/>
</dbReference>